<dbReference type="InterPro" id="IPR002110">
    <property type="entry name" value="Ankyrin_rpt"/>
</dbReference>
<dbReference type="SUPFAM" id="SSF48403">
    <property type="entry name" value="Ankyrin repeat"/>
    <property type="match status" value="1"/>
</dbReference>
<reference evidence="6" key="1">
    <citation type="submission" date="2025-08" db="UniProtKB">
        <authorList>
            <consortium name="RefSeq"/>
        </authorList>
    </citation>
    <scope>IDENTIFICATION</scope>
    <source>
        <tissue evidence="6">Gonads</tissue>
    </source>
</reference>
<evidence type="ECO:0000313" key="6">
    <source>
        <dbReference type="RefSeq" id="XP_013381696.1"/>
    </source>
</evidence>
<protein>
    <submittedName>
        <fullName evidence="6">Ankyrin repeat domain-containing protein 49</fullName>
    </submittedName>
</protein>
<name>A0A1S3H883_LINAN</name>
<dbReference type="OMA" id="DAIWPFF"/>
<keyword evidence="5" id="KW-1185">Reference proteome</keyword>
<accession>A0A1S3H883</accession>
<feature type="repeat" description="ANK" evidence="3">
    <location>
        <begin position="36"/>
        <end position="68"/>
    </location>
</feature>
<dbReference type="AlphaFoldDB" id="A0A1S3H883"/>
<dbReference type="PROSITE" id="PS50088">
    <property type="entry name" value="ANK_REPEAT"/>
    <property type="match status" value="1"/>
</dbReference>
<dbReference type="InParanoid" id="A0A1S3H883"/>
<keyword evidence="2 3" id="KW-0040">ANK repeat</keyword>
<dbReference type="Proteomes" id="UP000085678">
    <property type="component" value="Unplaced"/>
</dbReference>
<feature type="region of interest" description="Disordered" evidence="4">
    <location>
        <begin position="197"/>
        <end position="216"/>
    </location>
</feature>
<sequence length="216" mass="23059">MAAPMSLATAAANGDVFLIKDLLQRGGADINLKSSDGMTPLSVAAFWGYSDIVQLLLEHGADVNSCNSGTMWTALHCAAFQGHGKVIMKIMEYKPNLSCKDNQGRTAADFASALDAIWPFFAAAGCKRTSKADLIKMNIVRKVSSDDASVPQSDIAHFSRPGSSYAMRSQSLRGNWNDVNKEVAAITGDVLASLPEEPLSRGYNNGDSPSLAAWRS</sequence>
<dbReference type="InterPro" id="IPR036770">
    <property type="entry name" value="Ankyrin_rpt-contain_sf"/>
</dbReference>
<dbReference type="GeneID" id="106152597"/>
<dbReference type="PROSITE" id="PS50297">
    <property type="entry name" value="ANK_REP_REGION"/>
    <property type="match status" value="1"/>
</dbReference>
<dbReference type="PANTHER" id="PTHR24171">
    <property type="entry name" value="ANKYRIN REPEAT DOMAIN-CONTAINING PROTEIN 39-RELATED"/>
    <property type="match status" value="1"/>
</dbReference>
<dbReference type="RefSeq" id="XP_013381696.1">
    <property type="nucleotide sequence ID" value="XM_013526242.1"/>
</dbReference>
<proteinExistence type="predicted"/>
<evidence type="ECO:0000256" key="2">
    <source>
        <dbReference type="ARBA" id="ARBA00023043"/>
    </source>
</evidence>
<evidence type="ECO:0000256" key="3">
    <source>
        <dbReference type="PROSITE-ProRule" id="PRU00023"/>
    </source>
</evidence>
<dbReference type="OrthoDB" id="194358at2759"/>
<dbReference type="STRING" id="7574.A0A1S3H883"/>
<dbReference type="Pfam" id="PF12796">
    <property type="entry name" value="Ank_2"/>
    <property type="match status" value="1"/>
</dbReference>
<dbReference type="Gene3D" id="1.25.40.20">
    <property type="entry name" value="Ankyrin repeat-containing domain"/>
    <property type="match status" value="1"/>
</dbReference>
<evidence type="ECO:0000256" key="1">
    <source>
        <dbReference type="ARBA" id="ARBA00022737"/>
    </source>
</evidence>
<evidence type="ECO:0000256" key="4">
    <source>
        <dbReference type="SAM" id="MobiDB-lite"/>
    </source>
</evidence>
<gene>
    <name evidence="6" type="primary">LOC106152597</name>
</gene>
<organism evidence="5 6">
    <name type="scientific">Lingula anatina</name>
    <name type="common">Brachiopod</name>
    <name type="synonym">Lingula unguis</name>
    <dbReference type="NCBI Taxonomy" id="7574"/>
    <lineage>
        <taxon>Eukaryota</taxon>
        <taxon>Metazoa</taxon>
        <taxon>Spiralia</taxon>
        <taxon>Lophotrochozoa</taxon>
        <taxon>Brachiopoda</taxon>
        <taxon>Linguliformea</taxon>
        <taxon>Lingulata</taxon>
        <taxon>Lingulida</taxon>
        <taxon>Linguloidea</taxon>
        <taxon>Lingulidae</taxon>
        <taxon>Lingula</taxon>
    </lineage>
</organism>
<dbReference type="SMART" id="SM00248">
    <property type="entry name" value="ANK"/>
    <property type="match status" value="3"/>
</dbReference>
<keyword evidence="1" id="KW-0677">Repeat</keyword>
<dbReference type="KEGG" id="lak:106152597"/>
<evidence type="ECO:0000313" key="5">
    <source>
        <dbReference type="Proteomes" id="UP000085678"/>
    </source>
</evidence>